<feature type="domain" description="Mannosyl-glycoprotein endo-beta-N-acetylglucosamidase-like" evidence="1">
    <location>
        <begin position="9"/>
        <end position="124"/>
    </location>
</feature>
<dbReference type="Pfam" id="PF01832">
    <property type="entry name" value="Glucosaminidase"/>
    <property type="match status" value="1"/>
</dbReference>
<evidence type="ECO:0000259" key="1">
    <source>
        <dbReference type="Pfam" id="PF01832"/>
    </source>
</evidence>
<reference evidence="2" key="1">
    <citation type="submission" date="2024-05" db="EMBL/GenBank/DDBJ databases">
        <title>Isolation and characterization of Sporomusa carbonis sp. nov., a carboxydotrophic hydrogenogen in the genus of Sporomusa isolated from a charcoal burning pile.</title>
        <authorList>
            <person name="Boeer T."/>
            <person name="Rosenbaum F."/>
            <person name="Eysell L."/>
            <person name="Mueller V."/>
            <person name="Daniel R."/>
            <person name="Poehlein A."/>
        </authorList>
    </citation>
    <scope>NUCLEOTIDE SEQUENCE [LARGE SCALE GENOMIC DNA]</scope>
    <source>
        <strain evidence="2">DSM 10669</strain>
    </source>
</reference>
<name>A0ABZ3IEW6_9FIRM</name>
<accession>A0ABZ3IEW6</accession>
<proteinExistence type="predicted"/>
<protein>
    <recommendedName>
        <fullName evidence="1">Mannosyl-glycoprotein endo-beta-N-acetylglucosamidase-like domain-containing protein</fullName>
    </recommendedName>
</protein>
<sequence length="131" mass="14830">MINEYYWGLAQQAASISGLPAEFVYSQWVHETGGFTSDMCTQYNNLGGITQTELNDTPQPDGENYYMQFATPEDYADYFGRYLKLYEEDGIYEATSIPQYAASLQHGCYFGDTLENYIAGMTAAYEEAFES</sequence>
<dbReference type="Proteomes" id="UP000216752">
    <property type="component" value="Chromosome"/>
</dbReference>
<dbReference type="EMBL" id="CP155573">
    <property type="protein sequence ID" value="XFO64187.1"/>
    <property type="molecule type" value="Genomic_DNA"/>
</dbReference>
<evidence type="ECO:0000313" key="2">
    <source>
        <dbReference type="EMBL" id="XFO64187.1"/>
    </source>
</evidence>
<organism evidence="2 3">
    <name type="scientific">Sporomusa silvacetica DSM 10669</name>
    <dbReference type="NCBI Taxonomy" id="1123289"/>
    <lineage>
        <taxon>Bacteria</taxon>
        <taxon>Bacillati</taxon>
        <taxon>Bacillota</taxon>
        <taxon>Negativicutes</taxon>
        <taxon>Selenomonadales</taxon>
        <taxon>Sporomusaceae</taxon>
        <taxon>Sporomusa</taxon>
    </lineage>
</organism>
<dbReference type="Gene3D" id="1.10.530.10">
    <property type="match status" value="1"/>
</dbReference>
<evidence type="ECO:0000313" key="3">
    <source>
        <dbReference type="Proteomes" id="UP000216752"/>
    </source>
</evidence>
<dbReference type="InterPro" id="IPR002901">
    <property type="entry name" value="MGlyc_endo_b_GlcNAc-like_dom"/>
</dbReference>
<gene>
    <name evidence="2" type="ORF">SPSIL_002770</name>
</gene>
<dbReference type="RefSeq" id="WP_169717810.1">
    <property type="nucleotide sequence ID" value="NZ_CP155573.1"/>
</dbReference>
<keyword evidence="3" id="KW-1185">Reference proteome</keyword>